<dbReference type="PANTHER" id="PTHR24037:SF11">
    <property type="entry name" value="MUCIN-2-LIKE"/>
    <property type="match status" value="1"/>
</dbReference>
<accession>A0AAE1EEV9</accession>
<evidence type="ECO:0000256" key="4">
    <source>
        <dbReference type="ARBA" id="ARBA00022670"/>
    </source>
</evidence>
<feature type="binding site" evidence="14">
    <location>
        <position position="116"/>
    </location>
    <ligand>
        <name>Zn(2+)</name>
        <dbReference type="ChEBI" id="CHEBI:29105"/>
        <note>catalytic</note>
    </ligand>
</feature>
<evidence type="ECO:0000256" key="14">
    <source>
        <dbReference type="PROSITE-ProRule" id="PRU00276"/>
    </source>
</evidence>
<feature type="domain" description="Peptidase M12B" evidence="16">
    <location>
        <begin position="1"/>
        <end position="168"/>
    </location>
</feature>
<dbReference type="InterPro" id="IPR024079">
    <property type="entry name" value="MetalloPept_cat_dom_sf"/>
</dbReference>
<evidence type="ECO:0000256" key="13">
    <source>
        <dbReference type="ARBA" id="ARBA00023180"/>
    </source>
</evidence>
<feature type="region of interest" description="Disordered" evidence="15">
    <location>
        <begin position="270"/>
        <end position="457"/>
    </location>
</feature>
<protein>
    <recommendedName>
        <fullName evidence="16">Peptidase M12B domain-containing protein</fullName>
    </recommendedName>
</protein>
<evidence type="ECO:0000256" key="9">
    <source>
        <dbReference type="ARBA" id="ARBA00022833"/>
    </source>
</evidence>
<evidence type="ECO:0000256" key="6">
    <source>
        <dbReference type="ARBA" id="ARBA00022729"/>
    </source>
</evidence>
<dbReference type="GO" id="GO:0006508">
    <property type="term" value="P:proteolysis"/>
    <property type="evidence" value="ECO:0007669"/>
    <property type="project" value="UniProtKB-KW"/>
</dbReference>
<dbReference type="InterPro" id="IPR001590">
    <property type="entry name" value="Peptidase_M12B"/>
</dbReference>
<feature type="compositionally biased region" description="Low complexity" evidence="15">
    <location>
        <begin position="274"/>
        <end position="457"/>
    </location>
</feature>
<comment type="subcellular location">
    <subcellularLocation>
        <location evidence="1">Cell membrane</location>
    </subcellularLocation>
</comment>
<evidence type="ECO:0000256" key="2">
    <source>
        <dbReference type="ARBA" id="ARBA00022475"/>
    </source>
</evidence>
<evidence type="ECO:0000259" key="16">
    <source>
        <dbReference type="PROSITE" id="PS50215"/>
    </source>
</evidence>
<comment type="caution">
    <text evidence="17">The sequence shown here is derived from an EMBL/GenBank/DDBJ whole genome shotgun (WGS) entry which is preliminary data.</text>
</comment>
<dbReference type="EMBL" id="JAWDGP010000031">
    <property type="protein sequence ID" value="KAK3804182.1"/>
    <property type="molecule type" value="Genomic_DNA"/>
</dbReference>
<dbReference type="SMART" id="SM00608">
    <property type="entry name" value="ACR"/>
    <property type="match status" value="1"/>
</dbReference>
<dbReference type="SUPFAM" id="SSF55486">
    <property type="entry name" value="Metalloproteases ('zincins'), catalytic domain"/>
    <property type="match status" value="1"/>
</dbReference>
<evidence type="ECO:0000256" key="12">
    <source>
        <dbReference type="ARBA" id="ARBA00023157"/>
    </source>
</evidence>
<feature type="active site" evidence="14">
    <location>
        <position position="113"/>
    </location>
</feature>
<keyword evidence="3" id="KW-0245">EGF-like domain</keyword>
<evidence type="ECO:0000256" key="1">
    <source>
        <dbReference type="ARBA" id="ARBA00004236"/>
    </source>
</evidence>
<feature type="binding site" evidence="14">
    <location>
        <position position="112"/>
    </location>
    <ligand>
        <name>Zn(2+)</name>
        <dbReference type="ChEBI" id="CHEBI:29105"/>
        <note>catalytic</note>
    </ligand>
</feature>
<dbReference type="GO" id="GO:0046872">
    <property type="term" value="F:metal ion binding"/>
    <property type="evidence" value="ECO:0007669"/>
    <property type="project" value="UniProtKB-KW"/>
</dbReference>
<feature type="binding site" evidence="14">
    <location>
        <position position="122"/>
    </location>
    <ligand>
        <name>Zn(2+)</name>
        <dbReference type="ChEBI" id="CHEBI:29105"/>
        <note>catalytic</note>
    </ligand>
</feature>
<dbReference type="Proteomes" id="UP001283361">
    <property type="component" value="Unassembled WGS sequence"/>
</dbReference>
<keyword evidence="12" id="KW-1015">Disulfide bond</keyword>
<comment type="caution">
    <text evidence="14">Lacks conserved residue(s) required for the propagation of feature annotation.</text>
</comment>
<dbReference type="Gene3D" id="3.40.1620.60">
    <property type="match status" value="1"/>
</dbReference>
<evidence type="ECO:0000256" key="15">
    <source>
        <dbReference type="SAM" id="MobiDB-lite"/>
    </source>
</evidence>
<keyword evidence="18" id="KW-1185">Reference proteome</keyword>
<dbReference type="GO" id="GO:0004222">
    <property type="term" value="F:metalloendopeptidase activity"/>
    <property type="evidence" value="ECO:0007669"/>
    <property type="project" value="InterPro"/>
</dbReference>
<dbReference type="Pfam" id="PF01421">
    <property type="entry name" value="Reprolysin"/>
    <property type="match status" value="1"/>
</dbReference>
<dbReference type="Gene3D" id="3.40.390.10">
    <property type="entry name" value="Collagenase (Catalytic Domain)"/>
    <property type="match status" value="1"/>
</dbReference>
<evidence type="ECO:0000256" key="10">
    <source>
        <dbReference type="ARBA" id="ARBA00023049"/>
    </source>
</evidence>
<proteinExistence type="predicted"/>
<keyword evidence="5 14" id="KW-0479">Metal-binding</keyword>
<dbReference type="PANTHER" id="PTHR24037">
    <property type="entry name" value="HEART DEVELOPMENT PROTEIN WITH EGF-LIKE DOMAINS 1"/>
    <property type="match status" value="1"/>
</dbReference>
<dbReference type="InterPro" id="IPR006586">
    <property type="entry name" value="ADAM_Cys-rich"/>
</dbReference>
<dbReference type="Pfam" id="PF17771">
    <property type="entry name" value="ADAMTS_CR_2"/>
    <property type="match status" value="1"/>
</dbReference>
<keyword evidence="2" id="KW-1003">Cell membrane</keyword>
<evidence type="ECO:0000313" key="17">
    <source>
        <dbReference type="EMBL" id="KAK3804182.1"/>
    </source>
</evidence>
<keyword evidence="11" id="KW-0472">Membrane</keyword>
<keyword evidence="8" id="KW-0378">Hydrolase</keyword>
<organism evidence="17 18">
    <name type="scientific">Elysia crispata</name>
    <name type="common">lettuce slug</name>
    <dbReference type="NCBI Taxonomy" id="231223"/>
    <lineage>
        <taxon>Eukaryota</taxon>
        <taxon>Metazoa</taxon>
        <taxon>Spiralia</taxon>
        <taxon>Lophotrochozoa</taxon>
        <taxon>Mollusca</taxon>
        <taxon>Gastropoda</taxon>
        <taxon>Heterobranchia</taxon>
        <taxon>Euthyneura</taxon>
        <taxon>Panpulmonata</taxon>
        <taxon>Sacoglossa</taxon>
        <taxon>Placobranchoidea</taxon>
        <taxon>Plakobranchidae</taxon>
        <taxon>Elysia</taxon>
    </lineage>
</organism>
<feature type="region of interest" description="Disordered" evidence="15">
    <location>
        <begin position="491"/>
        <end position="537"/>
    </location>
</feature>
<keyword evidence="10" id="KW-0482">Metalloprotease</keyword>
<feature type="compositionally biased region" description="Low complexity" evidence="15">
    <location>
        <begin position="500"/>
        <end position="522"/>
    </location>
</feature>
<name>A0AAE1EEV9_9GAST</name>
<keyword evidence="13" id="KW-0325">Glycoprotein</keyword>
<evidence type="ECO:0000256" key="5">
    <source>
        <dbReference type="ARBA" id="ARBA00022723"/>
    </source>
</evidence>
<dbReference type="GO" id="GO:0005886">
    <property type="term" value="C:plasma membrane"/>
    <property type="evidence" value="ECO:0007669"/>
    <property type="project" value="UniProtKB-SubCell"/>
</dbReference>
<evidence type="ECO:0000256" key="8">
    <source>
        <dbReference type="ARBA" id="ARBA00022801"/>
    </source>
</evidence>
<keyword evidence="4" id="KW-0645">Protease</keyword>
<evidence type="ECO:0000256" key="3">
    <source>
        <dbReference type="ARBA" id="ARBA00022536"/>
    </source>
</evidence>
<keyword evidence="6" id="KW-0732">Signal</keyword>
<dbReference type="InterPro" id="IPR041645">
    <property type="entry name" value="ADAMTS_CR_2"/>
</dbReference>
<dbReference type="PROSITE" id="PS50215">
    <property type="entry name" value="ADAM_MEPRO"/>
    <property type="match status" value="1"/>
</dbReference>
<reference evidence="17" key="1">
    <citation type="journal article" date="2023" name="G3 (Bethesda)">
        <title>A reference genome for the long-term kleptoplast-retaining sea slug Elysia crispata morphotype clarki.</title>
        <authorList>
            <person name="Eastman K.E."/>
            <person name="Pendleton A.L."/>
            <person name="Shaikh M.A."/>
            <person name="Suttiyut T."/>
            <person name="Ogas R."/>
            <person name="Tomko P."/>
            <person name="Gavelis G."/>
            <person name="Widhalm J.R."/>
            <person name="Wisecaver J.H."/>
        </authorList>
    </citation>
    <scope>NUCLEOTIDE SEQUENCE</scope>
    <source>
        <strain evidence="17">ECLA1</strain>
    </source>
</reference>
<keyword evidence="7" id="KW-0677">Repeat</keyword>
<evidence type="ECO:0000313" key="18">
    <source>
        <dbReference type="Proteomes" id="UP001283361"/>
    </source>
</evidence>
<dbReference type="AlphaFoldDB" id="A0AAE1EEV9"/>
<feature type="non-terminal residue" evidence="17">
    <location>
        <position position="1"/>
    </location>
</feature>
<evidence type="ECO:0000256" key="7">
    <source>
        <dbReference type="ARBA" id="ARBA00022737"/>
    </source>
</evidence>
<evidence type="ECO:0000256" key="11">
    <source>
        <dbReference type="ARBA" id="ARBA00023136"/>
    </source>
</evidence>
<sequence length="537" mass="56612">INIRYRSITDPDIAMSTVVTFLRILTTESDDDFIEDLISFGSFDGGSGLGAFRTWYQDPVNGIPNADHYMYFTGFDIRSASGIAFGSRVCTASGVSITENTFTAGVGAVAAHELGHSLSGAHDAQTAGCSDSTQNIMSTIFSLPVQPANTGSPWKFSSCSIDAFKSYLDFFTCTEAQNTGTTDRLPAPTGDNRAGLVETRDDQCRQYFQDSSSSYCTIVQAQNGGESSLCGGMYCSIPGSPLSCRTMLPLEFTTCGSGKWCRAGFCVDVEEDPTTTQPPTTAAPTTTEAPTTTTTTTTTEAPTTTTTTTTTEAPTTTTTTTTTEAPTTTTTTTTTEAPTTTATTTTTESPTTTTTTTTTEVPTTTMTTATTEAPTTMTTTTTSTQSPTTTTTTVAPPTTEVPTTTAATQAPTTQQPTTQPTTTTQAPTTSTTTLSPTNAPTTQPSTTTTTQQPAGPTSIYDCIPFLRAFDIRGFWACYREVWLFHRRSQRSGTIAGGSTNGNSNRGNSNKKSTNGNSNGISNKNDKGKPQSNRPHKG</sequence>
<keyword evidence="9 14" id="KW-0862">Zinc</keyword>
<gene>
    <name evidence="17" type="ORF">RRG08_012062</name>
</gene>